<dbReference type="RefSeq" id="WP_282736733.1">
    <property type="nucleotide sequence ID" value="NZ_JASCQP010000040.1"/>
</dbReference>
<comment type="caution">
    <text evidence="1">The sequence shown here is derived from an EMBL/GenBank/DDBJ whole genome shotgun (WGS) entry which is preliminary data.</text>
</comment>
<evidence type="ECO:0008006" key="3">
    <source>
        <dbReference type="Google" id="ProtNLM"/>
    </source>
</evidence>
<evidence type="ECO:0000313" key="2">
    <source>
        <dbReference type="Proteomes" id="UP001225957"/>
    </source>
</evidence>
<keyword evidence="2" id="KW-1185">Reference proteome</keyword>
<name>A0ABT6V7A1_9GAMM</name>
<sequence length="261" mass="30138">MPYDLFDLTGLLERSIRATVKNVGIWDWDEDHITRSILTQLRQELGRVELVGDDVRSQLHWEAYKLSGTYENRFGDIAVLVKINYKDGEHLQGAAFLEAKRRQRRKTNFDAMRAQQVNKILKHAPRAQYLLYDYEDITGFQSAPAFLHEIRNFYRKNWQSGSVAPRTSAVCVPLNVAKATGYKDTLLYRYATPLSMMLSCRYFQGLDLEFGKEAIEVACGYLEKFGLPSYVLEVEISEAGAEPKENTAYVNRQRYEPMDQI</sequence>
<accession>A0ABT6V7A1</accession>
<protein>
    <recommendedName>
        <fullName evidence="3">Restriction endonuclease</fullName>
    </recommendedName>
</protein>
<dbReference type="EMBL" id="JASCQP010000040">
    <property type="protein sequence ID" value="MDI5892822.1"/>
    <property type="molecule type" value="Genomic_DNA"/>
</dbReference>
<dbReference type="Proteomes" id="UP001225957">
    <property type="component" value="Unassembled WGS sequence"/>
</dbReference>
<organism evidence="1 2">
    <name type="scientific">Halomonas rhizosphaerae</name>
    <dbReference type="NCBI Taxonomy" id="3043296"/>
    <lineage>
        <taxon>Bacteria</taxon>
        <taxon>Pseudomonadati</taxon>
        <taxon>Pseudomonadota</taxon>
        <taxon>Gammaproteobacteria</taxon>
        <taxon>Oceanospirillales</taxon>
        <taxon>Halomonadaceae</taxon>
        <taxon>Halomonas</taxon>
    </lineage>
</organism>
<proteinExistence type="predicted"/>
<evidence type="ECO:0000313" key="1">
    <source>
        <dbReference type="EMBL" id="MDI5892822.1"/>
    </source>
</evidence>
<gene>
    <name evidence="1" type="ORF">QLQ83_17155</name>
</gene>
<reference evidence="1 2" key="1">
    <citation type="submission" date="2023-04" db="EMBL/GenBank/DDBJ databases">
        <title>Halomonas strains isolated from rhizosphere soil.</title>
        <authorList>
            <person name="Xu L."/>
            <person name="Sun J.-Q."/>
        </authorList>
    </citation>
    <scope>NUCLEOTIDE SEQUENCE [LARGE SCALE GENOMIC DNA]</scope>
    <source>
        <strain evidence="1 2">LR5S20</strain>
    </source>
</reference>